<dbReference type="PANTHER" id="PTHR33284:SF1">
    <property type="entry name" value="RIBOSOMAL PROTEIN L25_GLN-TRNA SYNTHETASE, ANTI-CODON-BINDING DOMAIN-CONTAINING PROTEIN"/>
    <property type="match status" value="1"/>
</dbReference>
<comment type="similarity">
    <text evidence="5">Belongs to the bacterial ribosomal protein bL25 family. CTC subfamily.</text>
</comment>
<dbReference type="InterPro" id="IPR020057">
    <property type="entry name" value="Ribosomal_bL25_b-dom"/>
</dbReference>
<keyword evidence="4 5" id="KW-0687">Ribonucleoprotein</keyword>
<dbReference type="Gene3D" id="2.40.240.10">
    <property type="entry name" value="Ribosomal Protein L25, Chain P"/>
    <property type="match status" value="1"/>
</dbReference>
<dbReference type="InterPro" id="IPR020056">
    <property type="entry name" value="Rbsml_bL25/Gln-tRNA_synth_N"/>
</dbReference>
<evidence type="ECO:0000256" key="2">
    <source>
        <dbReference type="ARBA" id="ARBA00022884"/>
    </source>
</evidence>
<dbReference type="Pfam" id="PF01386">
    <property type="entry name" value="Ribosomal_L25p"/>
    <property type="match status" value="1"/>
</dbReference>
<reference evidence="9" key="2">
    <citation type="submission" date="2022-05" db="EMBL/GenBank/DDBJ databases">
        <authorList>
            <person name="Kim J.-S."/>
            <person name="Lee K."/>
            <person name="Suh M."/>
            <person name="Eom M."/>
            <person name="Kim J.-S."/>
            <person name="Kim D.-S."/>
            <person name="Ko S.-H."/>
            <person name="Shin Y."/>
            <person name="Lee J.-S."/>
        </authorList>
    </citation>
    <scope>NUCLEOTIDE SEQUENCE</scope>
    <source>
        <strain evidence="9">N237</strain>
    </source>
</reference>
<dbReference type="SUPFAM" id="SSF50715">
    <property type="entry name" value="Ribosomal protein L25-like"/>
    <property type="match status" value="1"/>
</dbReference>
<evidence type="ECO:0000259" key="8">
    <source>
        <dbReference type="Pfam" id="PF14693"/>
    </source>
</evidence>
<dbReference type="RefSeq" id="WP_249773242.1">
    <property type="nucleotide sequence ID" value="NZ_CP097332.1"/>
</dbReference>
<name>A0ABY4R234_9ACTN</name>
<keyword evidence="1 5" id="KW-0699">rRNA-binding</keyword>
<comment type="function">
    <text evidence="5">This is one of the proteins that binds to the 5S RNA in the ribosome where it forms part of the central protuberance.</text>
</comment>
<evidence type="ECO:0000259" key="7">
    <source>
        <dbReference type="Pfam" id="PF01386"/>
    </source>
</evidence>
<reference evidence="9" key="1">
    <citation type="journal article" date="2018" name="Int. J. Syst. Evol. Microbiol.">
        <title>Jatrophihabitans telluris sp. nov., isolated from sediment soil of lava forest wetlands and the emended description of the genus Jatrophihabitans.</title>
        <authorList>
            <person name="Lee K.C."/>
            <person name="Suh M.K."/>
            <person name="Eom M.K."/>
            <person name="Kim K.K."/>
            <person name="Kim J.S."/>
            <person name="Kim D.S."/>
            <person name="Ko S.H."/>
            <person name="Shin Y.K."/>
            <person name="Lee J.S."/>
        </authorList>
    </citation>
    <scope>NUCLEOTIDE SEQUENCE</scope>
    <source>
        <strain evidence="9">N237</strain>
    </source>
</reference>
<dbReference type="HAMAP" id="MF_01334">
    <property type="entry name" value="Ribosomal_bL25_CTC"/>
    <property type="match status" value="1"/>
</dbReference>
<evidence type="ECO:0000313" key="10">
    <source>
        <dbReference type="Proteomes" id="UP001056336"/>
    </source>
</evidence>
<organism evidence="9 10">
    <name type="scientific">Jatrophihabitans telluris</name>
    <dbReference type="NCBI Taxonomy" id="2038343"/>
    <lineage>
        <taxon>Bacteria</taxon>
        <taxon>Bacillati</taxon>
        <taxon>Actinomycetota</taxon>
        <taxon>Actinomycetes</taxon>
        <taxon>Jatrophihabitantales</taxon>
        <taxon>Jatrophihabitantaceae</taxon>
        <taxon>Jatrophihabitans</taxon>
    </lineage>
</organism>
<feature type="region of interest" description="Disordered" evidence="6">
    <location>
        <begin position="194"/>
        <end position="213"/>
    </location>
</feature>
<gene>
    <name evidence="5" type="primary">rplY</name>
    <name evidence="5" type="synonym">ctc</name>
    <name evidence="9" type="ORF">M6D93_04915</name>
</gene>
<keyword evidence="3 5" id="KW-0689">Ribosomal protein</keyword>
<evidence type="ECO:0000256" key="1">
    <source>
        <dbReference type="ARBA" id="ARBA00022730"/>
    </source>
</evidence>
<dbReference type="NCBIfam" id="TIGR00731">
    <property type="entry name" value="bL25_bact_ctc"/>
    <property type="match status" value="1"/>
</dbReference>
<keyword evidence="2 5" id="KW-0694">RNA-binding</keyword>
<feature type="domain" description="Large ribosomal subunit protein bL25 L25" evidence="7">
    <location>
        <begin position="6"/>
        <end position="91"/>
    </location>
</feature>
<dbReference type="CDD" id="cd00495">
    <property type="entry name" value="Ribosomal_L25_TL5_CTC"/>
    <property type="match status" value="1"/>
</dbReference>
<sequence length="213" mass="22485">MSEIRLVAEARTEFGKGGARRTRRAGKIPAVIYGHGADPRHISIPAREFSHAIKHGANVLLTLSVEGKDELAIPKAIQRDPIRGVYEHIDLLTVRRGEKVTIEVPLVLTGDIAPGGLLTQEHNTLSVEAEATNLPSEVEVSIEGLQIGAHITAADVNLPAGTVLVTDPEALVLHVGTAPTAEDLEAETAAAADELGIVEDQPETAAESDKASE</sequence>
<evidence type="ECO:0000256" key="5">
    <source>
        <dbReference type="HAMAP-Rule" id="MF_01334"/>
    </source>
</evidence>
<dbReference type="InterPro" id="IPR011035">
    <property type="entry name" value="Ribosomal_bL25/Gln-tRNA_synth"/>
</dbReference>
<dbReference type="PANTHER" id="PTHR33284">
    <property type="entry name" value="RIBOSOMAL PROTEIN L25/GLN-TRNA SYNTHETASE, ANTI-CODON-BINDING DOMAIN-CONTAINING PROTEIN"/>
    <property type="match status" value="1"/>
</dbReference>
<dbReference type="Gene3D" id="2.170.120.20">
    <property type="entry name" value="Ribosomal protein L25, beta domain"/>
    <property type="match status" value="1"/>
</dbReference>
<accession>A0ABY4R234</accession>
<feature type="domain" description="Large ribosomal subunit protein bL25 beta" evidence="8">
    <location>
        <begin position="99"/>
        <end position="176"/>
    </location>
</feature>
<dbReference type="InterPro" id="IPR020930">
    <property type="entry name" value="Ribosomal_uL5_bac-type"/>
</dbReference>
<evidence type="ECO:0000256" key="3">
    <source>
        <dbReference type="ARBA" id="ARBA00022980"/>
    </source>
</evidence>
<dbReference type="Pfam" id="PF14693">
    <property type="entry name" value="Ribosomal_TL5_C"/>
    <property type="match status" value="1"/>
</dbReference>
<protein>
    <recommendedName>
        <fullName evidence="5">Large ribosomal subunit protein bL25</fullName>
    </recommendedName>
    <alternativeName>
        <fullName evidence="5">General stress protein CTC</fullName>
    </alternativeName>
</protein>
<dbReference type="Proteomes" id="UP001056336">
    <property type="component" value="Chromosome"/>
</dbReference>
<evidence type="ECO:0000256" key="6">
    <source>
        <dbReference type="SAM" id="MobiDB-lite"/>
    </source>
</evidence>
<dbReference type="EMBL" id="CP097332">
    <property type="protein sequence ID" value="UQX89346.1"/>
    <property type="molecule type" value="Genomic_DNA"/>
</dbReference>
<dbReference type="InterPro" id="IPR001021">
    <property type="entry name" value="Ribosomal_bL25_long"/>
</dbReference>
<dbReference type="InterPro" id="IPR037121">
    <property type="entry name" value="Ribosomal_bL25_C"/>
</dbReference>
<dbReference type="GO" id="GO:0005840">
    <property type="term" value="C:ribosome"/>
    <property type="evidence" value="ECO:0007669"/>
    <property type="project" value="UniProtKB-KW"/>
</dbReference>
<dbReference type="NCBIfam" id="NF004131">
    <property type="entry name" value="PRK05618.2-1"/>
    <property type="match status" value="1"/>
</dbReference>
<evidence type="ECO:0000256" key="4">
    <source>
        <dbReference type="ARBA" id="ARBA00023274"/>
    </source>
</evidence>
<dbReference type="InterPro" id="IPR029751">
    <property type="entry name" value="Ribosomal_L25_dom"/>
</dbReference>
<proteinExistence type="inferred from homology"/>
<comment type="subunit">
    <text evidence="5">Part of the 50S ribosomal subunit; part of the 5S rRNA/L5/L18/L25 subcomplex. Contacts the 5S rRNA. Binds to the 5S rRNA independently of L5 and L18.</text>
</comment>
<evidence type="ECO:0000313" key="9">
    <source>
        <dbReference type="EMBL" id="UQX89346.1"/>
    </source>
</evidence>
<keyword evidence="10" id="KW-1185">Reference proteome</keyword>